<evidence type="ECO:0000256" key="7">
    <source>
        <dbReference type="SAM" id="MobiDB-lite"/>
    </source>
</evidence>
<keyword evidence="5 8" id="KW-1133">Transmembrane helix</keyword>
<sequence>MTDPNRPEGSNQPWQGGGGSEPPTYGFPPYVDPAYAGQLPMYPPQAPQPTEQLPRQHWEAPPPGGQWEAPPPGGHWEAPPPGGPAGGGQGGPPEPPRLPNWLFLVAGAAVLLVVGMVAALVIVNGSQRNSATATSVPPLPTAPSTPVPKRVPTTTPSPTPTPAPSTTTTPPPTTSTTAGAAETIVYSVSGKGKALSIAYIDTGGILQTEFNVALPWSKQVTLTPPATTAAAVTVVNFGEQITCSVSVDGTQVRQRTGSILTVCAAAG</sequence>
<dbReference type="Gene3D" id="2.60.40.2880">
    <property type="entry name" value="MmpS1-5, C-terminal soluble domain"/>
    <property type="match status" value="1"/>
</dbReference>
<feature type="compositionally biased region" description="Pro residues" evidence="7">
    <location>
        <begin position="137"/>
        <end position="146"/>
    </location>
</feature>
<evidence type="ECO:0000313" key="9">
    <source>
        <dbReference type="EMBL" id="ORV42737.1"/>
    </source>
</evidence>
<dbReference type="Proteomes" id="UP000193465">
    <property type="component" value="Unassembled WGS sequence"/>
</dbReference>
<feature type="transmembrane region" description="Helical" evidence="8">
    <location>
        <begin position="101"/>
        <end position="123"/>
    </location>
</feature>
<organism evidence="9 10">
    <name type="scientific">Mycolicibacter engbaekii</name>
    <dbReference type="NCBI Taxonomy" id="188915"/>
    <lineage>
        <taxon>Bacteria</taxon>
        <taxon>Bacillati</taxon>
        <taxon>Actinomycetota</taxon>
        <taxon>Actinomycetes</taxon>
        <taxon>Mycobacteriales</taxon>
        <taxon>Mycobacteriaceae</taxon>
        <taxon>Mycolicibacter</taxon>
    </lineage>
</organism>
<evidence type="ECO:0000256" key="6">
    <source>
        <dbReference type="ARBA" id="ARBA00023136"/>
    </source>
</evidence>
<dbReference type="InterPro" id="IPR008693">
    <property type="entry name" value="MmpS"/>
</dbReference>
<gene>
    <name evidence="9" type="ORF">AWC02_15440</name>
</gene>
<feature type="compositionally biased region" description="Pro residues" evidence="7">
    <location>
        <begin position="60"/>
        <end position="83"/>
    </location>
</feature>
<dbReference type="EMBL" id="LQOT01000060">
    <property type="protein sequence ID" value="ORV42737.1"/>
    <property type="molecule type" value="Genomic_DNA"/>
</dbReference>
<accession>A0A1X1TDW0</accession>
<dbReference type="Pfam" id="PF05423">
    <property type="entry name" value="Mycobact_memb"/>
    <property type="match status" value="1"/>
</dbReference>
<evidence type="ECO:0000256" key="1">
    <source>
        <dbReference type="ARBA" id="ARBA00004236"/>
    </source>
</evidence>
<evidence type="ECO:0000313" key="10">
    <source>
        <dbReference type="Proteomes" id="UP000193465"/>
    </source>
</evidence>
<feature type="compositionally biased region" description="Pro residues" evidence="7">
    <location>
        <begin position="155"/>
        <end position="173"/>
    </location>
</feature>
<evidence type="ECO:0000256" key="5">
    <source>
        <dbReference type="ARBA" id="ARBA00022989"/>
    </source>
</evidence>
<keyword evidence="4 8" id="KW-0812">Transmembrane</keyword>
<protein>
    <submittedName>
        <fullName evidence="9">Uncharacterized protein</fullName>
    </submittedName>
</protein>
<dbReference type="AlphaFoldDB" id="A0A1X1TDW0"/>
<keyword evidence="10" id="KW-1185">Reference proteome</keyword>
<reference evidence="9 10" key="1">
    <citation type="submission" date="2016-01" db="EMBL/GenBank/DDBJ databases">
        <title>The new phylogeny of the genus Mycobacterium.</title>
        <authorList>
            <person name="Tarcisio F."/>
            <person name="Conor M."/>
            <person name="Antonella G."/>
            <person name="Elisabetta G."/>
            <person name="Giulia F.S."/>
            <person name="Sara T."/>
            <person name="Anna F."/>
            <person name="Clotilde B."/>
            <person name="Roberto B."/>
            <person name="Veronica D.S."/>
            <person name="Fabio R."/>
            <person name="Monica P."/>
            <person name="Olivier J."/>
            <person name="Enrico T."/>
            <person name="Nicola S."/>
        </authorList>
    </citation>
    <scope>NUCLEOTIDE SEQUENCE [LARGE SCALE GENOMIC DNA]</scope>
    <source>
        <strain evidence="9 10">ATCC 27353</strain>
    </source>
</reference>
<keyword evidence="6 8" id="KW-0472">Membrane</keyword>
<dbReference type="GO" id="GO:0005886">
    <property type="term" value="C:plasma membrane"/>
    <property type="evidence" value="ECO:0007669"/>
    <property type="project" value="UniProtKB-SubCell"/>
</dbReference>
<comment type="subcellular location">
    <subcellularLocation>
        <location evidence="1">Cell membrane</location>
    </subcellularLocation>
</comment>
<dbReference type="RefSeq" id="WP_085129632.1">
    <property type="nucleotide sequence ID" value="NZ_LQOT01000060.1"/>
</dbReference>
<dbReference type="STRING" id="188915.AWC02_15440"/>
<evidence type="ECO:0000256" key="2">
    <source>
        <dbReference type="ARBA" id="ARBA00007531"/>
    </source>
</evidence>
<feature type="region of interest" description="Disordered" evidence="7">
    <location>
        <begin position="127"/>
        <end position="178"/>
    </location>
</feature>
<evidence type="ECO:0000256" key="4">
    <source>
        <dbReference type="ARBA" id="ARBA00022692"/>
    </source>
</evidence>
<feature type="region of interest" description="Disordered" evidence="7">
    <location>
        <begin position="1"/>
        <end position="94"/>
    </location>
</feature>
<evidence type="ECO:0000256" key="3">
    <source>
        <dbReference type="ARBA" id="ARBA00022475"/>
    </source>
</evidence>
<dbReference type="InterPro" id="IPR038468">
    <property type="entry name" value="MmpS_C"/>
</dbReference>
<evidence type="ECO:0000256" key="8">
    <source>
        <dbReference type="SAM" id="Phobius"/>
    </source>
</evidence>
<keyword evidence="3" id="KW-1003">Cell membrane</keyword>
<comment type="caution">
    <text evidence="9">The sequence shown here is derived from an EMBL/GenBank/DDBJ whole genome shotgun (WGS) entry which is preliminary data.</text>
</comment>
<proteinExistence type="inferred from homology"/>
<comment type="similarity">
    <text evidence="2">Belongs to the MmpS family.</text>
</comment>
<name>A0A1X1TDW0_9MYCO</name>